<dbReference type="EMBL" id="CAADHO010000004">
    <property type="protein sequence ID" value="VFQ45112.1"/>
    <property type="molecule type" value="Genomic_DNA"/>
</dbReference>
<accession>A0A4U8YTD0</accession>
<dbReference type="PANTHER" id="PTHR39081:SF1">
    <property type="entry name" value="MUT7-C RNASE DOMAIN-CONTAINING PROTEIN"/>
    <property type="match status" value="1"/>
</dbReference>
<dbReference type="PANTHER" id="PTHR39081">
    <property type="entry name" value="MUT7-C DOMAIN-CONTAINING PROTEIN"/>
    <property type="match status" value="1"/>
</dbReference>
<evidence type="ECO:0000313" key="4">
    <source>
        <dbReference type="Proteomes" id="UP000507962"/>
    </source>
</evidence>
<dbReference type="Pfam" id="PF14451">
    <property type="entry name" value="Ub-Mut7C"/>
    <property type="match status" value="1"/>
</dbReference>
<dbReference type="AlphaFoldDB" id="A0A4U8YTD0"/>
<organism evidence="3 4">
    <name type="scientific">Desulfoluna butyratoxydans</name>
    <dbReference type="NCBI Taxonomy" id="231438"/>
    <lineage>
        <taxon>Bacteria</taxon>
        <taxon>Pseudomonadati</taxon>
        <taxon>Thermodesulfobacteriota</taxon>
        <taxon>Desulfobacteria</taxon>
        <taxon>Desulfobacterales</taxon>
        <taxon>Desulfolunaceae</taxon>
        <taxon>Desulfoluna</taxon>
    </lineage>
</organism>
<reference evidence="3 4" key="1">
    <citation type="submission" date="2019-03" db="EMBL/GenBank/DDBJ databases">
        <authorList>
            <person name="Nijsse B."/>
        </authorList>
    </citation>
    <scope>NUCLEOTIDE SEQUENCE [LARGE SCALE GENOMIC DNA]</scope>
    <source>
        <strain evidence="3">Desulfoluna butyratoxydans MSL71</strain>
    </source>
</reference>
<keyword evidence="4" id="KW-1185">Reference proteome</keyword>
<dbReference type="InterPro" id="IPR027798">
    <property type="entry name" value="Ub_Mut7C"/>
</dbReference>
<evidence type="ECO:0000313" key="3">
    <source>
        <dbReference type="EMBL" id="VFQ45112.1"/>
    </source>
</evidence>
<dbReference type="RefSeq" id="WP_180141279.1">
    <property type="nucleotide sequence ID" value="NZ_CAADHO010000004.1"/>
</dbReference>
<dbReference type="Proteomes" id="UP000507962">
    <property type="component" value="Unassembled WGS sequence"/>
</dbReference>
<feature type="domain" description="Ubiquitin Mut7-C" evidence="2">
    <location>
        <begin position="6"/>
        <end position="83"/>
    </location>
</feature>
<name>A0A4U8YTD0_9BACT</name>
<evidence type="ECO:0000259" key="1">
    <source>
        <dbReference type="Pfam" id="PF01927"/>
    </source>
</evidence>
<feature type="domain" description="Mut7-C RNAse" evidence="1">
    <location>
        <begin position="100"/>
        <end position="240"/>
    </location>
</feature>
<sequence length="265" mass="29825">MMTPFEIHLIVHGEIGWFLTRRNNTADLRLVRDRRASLKDTLEALGLPHTEVGRLLVDGVEVGFHHVPVHDCRVDVHPVEPPLDVTRPSMLRPQAWGKIRFLVDDNVGRLAGLLRAVGADALHVRGTTDSDLAARCETERLILLTRDLGLLKRKNILFGRFIRATEPYRQLKEVLTVFGLNPPYNFFSRCFLCNCDLKPVEKETVSHRLKAETRCYVSAFSTCPSCKRLYWHGPHVRRMLGKMADAGIDVSGASPGLGKGMIRGD</sequence>
<evidence type="ECO:0000259" key="2">
    <source>
        <dbReference type="Pfam" id="PF14451"/>
    </source>
</evidence>
<gene>
    <name evidence="3" type="ORF">MSL71_27690</name>
</gene>
<protein>
    <submittedName>
        <fullName evidence="3">Mut7-c ubiquitin</fullName>
    </submittedName>
</protein>
<dbReference type="Pfam" id="PF01927">
    <property type="entry name" value="Mut7-C"/>
    <property type="match status" value="1"/>
</dbReference>
<proteinExistence type="predicted"/>
<dbReference type="InterPro" id="IPR002782">
    <property type="entry name" value="Mut7-C_RNAse_dom"/>
</dbReference>